<evidence type="ECO:0000313" key="2">
    <source>
        <dbReference type="EMBL" id="GAF82824.1"/>
    </source>
</evidence>
<comment type="caution">
    <text evidence="2">The sequence shown here is derived from an EMBL/GenBank/DDBJ whole genome shotgun (WGS) entry which is preliminary data.</text>
</comment>
<dbReference type="EMBL" id="BARS01006070">
    <property type="protein sequence ID" value="GAF82824.1"/>
    <property type="molecule type" value="Genomic_DNA"/>
</dbReference>
<dbReference type="Pfam" id="PF16677">
    <property type="entry name" value="GP3_package"/>
    <property type="match status" value="1"/>
</dbReference>
<name>X0SP31_9ZZZZ</name>
<protein>
    <submittedName>
        <fullName evidence="2">Uncharacterized protein</fullName>
    </submittedName>
</protein>
<feature type="non-terminal residue" evidence="2">
    <location>
        <position position="1"/>
    </location>
</feature>
<evidence type="ECO:0000256" key="1">
    <source>
        <dbReference type="SAM" id="MobiDB-lite"/>
    </source>
</evidence>
<dbReference type="InterPro" id="IPR032066">
    <property type="entry name" value="GP3_package"/>
</dbReference>
<gene>
    <name evidence="2" type="ORF">S01H1_11875</name>
</gene>
<feature type="region of interest" description="Disordered" evidence="1">
    <location>
        <begin position="95"/>
        <end position="121"/>
    </location>
</feature>
<sequence>PLKFESVEVLQVMIDEYFEKCDDDEIPYTITGLALALDCDRQTLLNYEQKEEFFGTIKKAKLRVENYLETKALKGDIVPVMTIFNLKNNFGWKDKNELDVKSSDGSMSPRNFDDFYPDKDE</sequence>
<feature type="compositionally biased region" description="Basic and acidic residues" evidence="1">
    <location>
        <begin position="111"/>
        <end position="121"/>
    </location>
</feature>
<dbReference type="Gene3D" id="1.10.132.80">
    <property type="match status" value="1"/>
</dbReference>
<proteinExistence type="predicted"/>
<organism evidence="2">
    <name type="scientific">marine sediment metagenome</name>
    <dbReference type="NCBI Taxonomy" id="412755"/>
    <lineage>
        <taxon>unclassified sequences</taxon>
        <taxon>metagenomes</taxon>
        <taxon>ecological metagenomes</taxon>
    </lineage>
</organism>
<accession>X0SP31</accession>
<dbReference type="AlphaFoldDB" id="X0SP31"/>
<reference evidence="2" key="1">
    <citation type="journal article" date="2014" name="Front. Microbiol.">
        <title>High frequency of phylogenetically diverse reductive dehalogenase-homologous genes in deep subseafloor sedimentary metagenomes.</title>
        <authorList>
            <person name="Kawai M."/>
            <person name="Futagami T."/>
            <person name="Toyoda A."/>
            <person name="Takaki Y."/>
            <person name="Nishi S."/>
            <person name="Hori S."/>
            <person name="Arai W."/>
            <person name="Tsubouchi T."/>
            <person name="Morono Y."/>
            <person name="Uchiyama I."/>
            <person name="Ito T."/>
            <person name="Fujiyama A."/>
            <person name="Inagaki F."/>
            <person name="Takami H."/>
        </authorList>
    </citation>
    <scope>NUCLEOTIDE SEQUENCE</scope>
    <source>
        <strain evidence="2">Expedition CK06-06</strain>
    </source>
</reference>